<name>A0AA42BQS8_9BACI</name>
<accession>A0AA42BQS8</accession>
<dbReference type="EMBL" id="JANCLT010000007">
    <property type="protein sequence ID" value="MCP8969701.1"/>
    <property type="molecule type" value="Genomic_DNA"/>
</dbReference>
<comment type="caution">
    <text evidence="1">The sequence shown here is derived from an EMBL/GenBank/DDBJ whole genome shotgun (WGS) entry which is preliminary data.</text>
</comment>
<dbReference type="Proteomes" id="UP001156102">
    <property type="component" value="Unassembled WGS sequence"/>
</dbReference>
<sequence length="143" mass="16530">MFKVDYSQATEFENVKPGEYEVTVVNYELKKAESGNNRVVVDYEIRSDVEQPCQGQKILYDNFTVAEKSMWRFQQASKAAQFPDGIQFGSFKEWADTFRGKHLRLVVGEREYQGKKYPEVKSFRVSEVHAPADIKISDSDVPF</sequence>
<proteinExistence type="predicted"/>
<evidence type="ECO:0000313" key="2">
    <source>
        <dbReference type="Proteomes" id="UP001156102"/>
    </source>
</evidence>
<dbReference type="AlphaFoldDB" id="A0AA42BQS8"/>
<organism evidence="1 2">
    <name type="scientific">Ectobacillus ponti</name>
    <dbReference type="NCBI Taxonomy" id="2961894"/>
    <lineage>
        <taxon>Bacteria</taxon>
        <taxon>Bacillati</taxon>
        <taxon>Bacillota</taxon>
        <taxon>Bacilli</taxon>
        <taxon>Bacillales</taxon>
        <taxon>Bacillaceae</taxon>
        <taxon>Ectobacillus</taxon>
    </lineage>
</organism>
<protein>
    <submittedName>
        <fullName evidence="1">DUF669 domain-containing protein</fullName>
    </submittedName>
</protein>
<dbReference type="RefSeq" id="WP_254759622.1">
    <property type="nucleotide sequence ID" value="NZ_JANCLT010000007.1"/>
</dbReference>
<evidence type="ECO:0000313" key="1">
    <source>
        <dbReference type="EMBL" id="MCP8969701.1"/>
    </source>
</evidence>
<gene>
    <name evidence="1" type="ORF">NK662_14310</name>
</gene>
<reference evidence="1" key="1">
    <citation type="submission" date="2022-07" db="EMBL/GenBank/DDBJ databases">
        <authorList>
            <person name="Li W.-J."/>
            <person name="Deng Q.-Q."/>
        </authorList>
    </citation>
    <scope>NUCLEOTIDE SEQUENCE</scope>
    <source>
        <strain evidence="1">SYSU M60031</strain>
    </source>
</reference>
<keyword evidence="2" id="KW-1185">Reference proteome</keyword>
<dbReference type="InterPro" id="IPR007731">
    <property type="entry name" value="DUF669"/>
</dbReference>
<dbReference type="Pfam" id="PF05037">
    <property type="entry name" value="DUF669"/>
    <property type="match status" value="1"/>
</dbReference>